<dbReference type="OrthoDB" id="6631788at2"/>
<gene>
    <name evidence="2" type="ORF">FPZ47_10835</name>
</gene>
<organism evidence="2 3">
    <name type="scientific">Mycobacterium helveticum</name>
    <dbReference type="NCBI Taxonomy" id="2592811"/>
    <lineage>
        <taxon>Bacteria</taxon>
        <taxon>Bacillati</taxon>
        <taxon>Actinomycetota</taxon>
        <taxon>Actinomycetes</taxon>
        <taxon>Mycobacteriales</taxon>
        <taxon>Mycobacteriaceae</taxon>
        <taxon>Mycobacterium</taxon>
    </lineage>
</organism>
<evidence type="ECO:0000313" key="2">
    <source>
        <dbReference type="EMBL" id="TVS90025.1"/>
    </source>
</evidence>
<sequence length="112" mass="12871">MAQRKERPPMNAESSRRRRAMTTALDPVEDLHGEQWRDVVGLEGIYEISNYRRVKTIGRTAIRRDGTPMRVRERIRKASTTKGCPVITLMCDGRAYTRSIDSLYRAAWGQAC</sequence>
<dbReference type="Pfam" id="PF07463">
    <property type="entry name" value="NUMOD4"/>
    <property type="match status" value="1"/>
</dbReference>
<evidence type="ECO:0000259" key="1">
    <source>
        <dbReference type="Pfam" id="PF07463"/>
    </source>
</evidence>
<comment type="caution">
    <text evidence="2">The sequence shown here is derived from an EMBL/GenBank/DDBJ whole genome shotgun (WGS) entry which is preliminary data.</text>
</comment>
<dbReference type="GO" id="GO:0016788">
    <property type="term" value="F:hydrolase activity, acting on ester bonds"/>
    <property type="evidence" value="ECO:0007669"/>
    <property type="project" value="InterPro"/>
</dbReference>
<name>A0A557XVJ2_9MYCO</name>
<keyword evidence="3" id="KW-1185">Reference proteome</keyword>
<dbReference type="Gene3D" id="3.90.75.20">
    <property type="match status" value="1"/>
</dbReference>
<proteinExistence type="predicted"/>
<feature type="domain" description="NUMOD4" evidence="1">
    <location>
        <begin position="34"/>
        <end position="89"/>
    </location>
</feature>
<dbReference type="Proteomes" id="UP000320513">
    <property type="component" value="Unassembled WGS sequence"/>
</dbReference>
<dbReference type="AlphaFoldDB" id="A0A557XVJ2"/>
<evidence type="ECO:0000313" key="3">
    <source>
        <dbReference type="Proteomes" id="UP000320513"/>
    </source>
</evidence>
<protein>
    <recommendedName>
        <fullName evidence="1">NUMOD4 domain-containing protein</fullName>
    </recommendedName>
</protein>
<dbReference type="EMBL" id="VMQU01000036">
    <property type="protein sequence ID" value="TVS90025.1"/>
    <property type="molecule type" value="Genomic_DNA"/>
</dbReference>
<dbReference type="InterPro" id="IPR010902">
    <property type="entry name" value="NUMOD4"/>
</dbReference>
<reference evidence="2 3" key="1">
    <citation type="submission" date="2019-07" db="EMBL/GenBank/DDBJ databases">
        <title>New Mycobacterium species.</title>
        <authorList>
            <person name="Tortoli E."/>
            <person name="Ghielmetti G."/>
            <person name="Friedel U."/>
            <person name="Trovato A."/>
        </authorList>
    </citation>
    <scope>NUCLEOTIDE SEQUENCE [LARGE SCALE GENOMIC DNA]</scope>
    <source>
        <strain evidence="2 3">16-83</strain>
    </source>
</reference>
<accession>A0A557XVJ2</accession>